<feature type="domain" description="MsrB" evidence="4">
    <location>
        <begin position="48"/>
        <end position="170"/>
    </location>
</feature>
<evidence type="ECO:0000256" key="3">
    <source>
        <dbReference type="ARBA" id="ARBA00048488"/>
    </source>
</evidence>
<dbReference type="SUPFAM" id="SSF51316">
    <property type="entry name" value="Mss4-like"/>
    <property type="match status" value="1"/>
</dbReference>
<reference evidence="5 6" key="1">
    <citation type="submission" date="2020-11" db="EMBL/GenBank/DDBJ databases">
        <title>Winogradskyella marina sp. nov., isolated from marine sediment.</title>
        <authorList>
            <person name="Bo J."/>
            <person name="Wang S."/>
            <person name="Song X."/>
            <person name="Du Z."/>
        </authorList>
    </citation>
    <scope>NUCLEOTIDE SEQUENCE [LARGE SCALE GENOMIC DNA]</scope>
    <source>
        <strain evidence="5 6">F6397</strain>
    </source>
</reference>
<dbReference type="EMBL" id="JADOET010000004">
    <property type="protein sequence ID" value="MBF8149686.1"/>
    <property type="molecule type" value="Genomic_DNA"/>
</dbReference>
<comment type="catalytic activity">
    <reaction evidence="3">
        <text>L-methionyl-[protein] + [thioredoxin]-disulfide + H2O = L-methionyl-(R)-S-oxide-[protein] + [thioredoxin]-dithiol</text>
        <dbReference type="Rhea" id="RHEA:24164"/>
        <dbReference type="Rhea" id="RHEA-COMP:10698"/>
        <dbReference type="Rhea" id="RHEA-COMP:10700"/>
        <dbReference type="Rhea" id="RHEA-COMP:12313"/>
        <dbReference type="Rhea" id="RHEA-COMP:12314"/>
        <dbReference type="ChEBI" id="CHEBI:15377"/>
        <dbReference type="ChEBI" id="CHEBI:16044"/>
        <dbReference type="ChEBI" id="CHEBI:29950"/>
        <dbReference type="ChEBI" id="CHEBI:45764"/>
        <dbReference type="ChEBI" id="CHEBI:50058"/>
        <dbReference type="EC" id="1.8.4.12"/>
    </reaction>
</comment>
<dbReference type="InterPro" id="IPR028427">
    <property type="entry name" value="Met_Sox_Rdtase_MsrB"/>
</dbReference>
<evidence type="ECO:0000256" key="1">
    <source>
        <dbReference type="ARBA" id="ARBA00012499"/>
    </source>
</evidence>
<name>A0ABS0EHN4_9FLAO</name>
<dbReference type="GO" id="GO:0033743">
    <property type="term" value="F:peptide-methionine (R)-S-oxide reductase activity"/>
    <property type="evidence" value="ECO:0007669"/>
    <property type="project" value="UniProtKB-EC"/>
</dbReference>
<dbReference type="InterPro" id="IPR011057">
    <property type="entry name" value="Mss4-like_sf"/>
</dbReference>
<evidence type="ECO:0000259" key="4">
    <source>
        <dbReference type="PROSITE" id="PS51790"/>
    </source>
</evidence>
<dbReference type="Gene3D" id="2.170.150.20">
    <property type="entry name" value="Peptide methionine sulfoxide reductase"/>
    <property type="match status" value="1"/>
</dbReference>
<dbReference type="PROSITE" id="PS51790">
    <property type="entry name" value="MSRB"/>
    <property type="match status" value="1"/>
</dbReference>
<evidence type="ECO:0000313" key="5">
    <source>
        <dbReference type="EMBL" id="MBF8149686.1"/>
    </source>
</evidence>
<dbReference type="EC" id="1.8.4.12" evidence="1"/>
<comment type="caution">
    <text evidence="5">The sequence shown here is derived from an EMBL/GenBank/DDBJ whole genome shotgun (WGS) entry which is preliminary data.</text>
</comment>
<keyword evidence="6" id="KW-1185">Reference proteome</keyword>
<dbReference type="Proteomes" id="UP000611215">
    <property type="component" value="Unassembled WGS sequence"/>
</dbReference>
<proteinExistence type="predicted"/>
<sequence length="172" mass="19189">MKQTIILDILILKKIALLTLISLFLSCNSSAQKTETKENKTFKVTKTEAEWKAQLTADQYHILREAGTERPFSSALNKNYEKGVYHCAGCNTPLYKSEHKFDSGTGWPSFDRVIEGNVAFSTDTKIGYTRNEEHCATCGGHLGHVFNDGPKETTGKRHCINGDALKFVPSED</sequence>
<keyword evidence="2 5" id="KW-0560">Oxidoreductase</keyword>
<dbReference type="RefSeq" id="WP_195870957.1">
    <property type="nucleotide sequence ID" value="NZ_JADOET010000004.1"/>
</dbReference>
<dbReference type="PANTHER" id="PTHR10173:SF57">
    <property type="entry name" value="PEPTIDE-METHIONINE (R)-S-OXIDE REDUCTASE"/>
    <property type="match status" value="1"/>
</dbReference>
<protein>
    <recommendedName>
        <fullName evidence="1">peptide-methionine (R)-S-oxide reductase</fullName>
        <ecNumber evidence="1">1.8.4.12</ecNumber>
    </recommendedName>
</protein>
<evidence type="ECO:0000313" key="6">
    <source>
        <dbReference type="Proteomes" id="UP000611215"/>
    </source>
</evidence>
<dbReference type="NCBIfam" id="TIGR00357">
    <property type="entry name" value="peptide-methionine (R)-S-oxide reductase MsrB"/>
    <property type="match status" value="1"/>
</dbReference>
<organism evidence="5 6">
    <name type="scientific">Winogradskyella marina</name>
    <dbReference type="NCBI Taxonomy" id="2785530"/>
    <lineage>
        <taxon>Bacteria</taxon>
        <taxon>Pseudomonadati</taxon>
        <taxon>Bacteroidota</taxon>
        <taxon>Flavobacteriia</taxon>
        <taxon>Flavobacteriales</taxon>
        <taxon>Flavobacteriaceae</taxon>
        <taxon>Winogradskyella</taxon>
    </lineage>
</organism>
<evidence type="ECO:0000256" key="2">
    <source>
        <dbReference type="ARBA" id="ARBA00023002"/>
    </source>
</evidence>
<gene>
    <name evidence="5" type="primary">msrB</name>
    <name evidence="5" type="ORF">ITJ86_07230</name>
</gene>
<accession>A0ABS0EHN4</accession>
<dbReference type="PROSITE" id="PS51257">
    <property type="entry name" value="PROKAR_LIPOPROTEIN"/>
    <property type="match status" value="1"/>
</dbReference>
<dbReference type="PANTHER" id="PTHR10173">
    <property type="entry name" value="METHIONINE SULFOXIDE REDUCTASE"/>
    <property type="match status" value="1"/>
</dbReference>
<dbReference type="Pfam" id="PF01641">
    <property type="entry name" value="SelR"/>
    <property type="match status" value="1"/>
</dbReference>
<dbReference type="InterPro" id="IPR002579">
    <property type="entry name" value="Met_Sox_Rdtase_MsrB_dom"/>
</dbReference>